<dbReference type="InterPro" id="IPR013325">
    <property type="entry name" value="RNA_pol_sigma_r2"/>
</dbReference>
<evidence type="ECO:0000259" key="1">
    <source>
        <dbReference type="Pfam" id="PF04542"/>
    </source>
</evidence>
<proteinExistence type="predicted"/>
<dbReference type="SUPFAM" id="SSF88946">
    <property type="entry name" value="Sigma2 domain of RNA polymerase sigma factors"/>
    <property type="match status" value="1"/>
</dbReference>
<dbReference type="OrthoDB" id="2111981at2"/>
<dbReference type="InterPro" id="IPR013324">
    <property type="entry name" value="RNA_pol_sigma_r3/r4-like"/>
</dbReference>
<dbReference type="Proteomes" id="UP000293846">
    <property type="component" value="Unassembled WGS sequence"/>
</dbReference>
<dbReference type="GO" id="GO:0006352">
    <property type="term" value="P:DNA-templated transcription initiation"/>
    <property type="evidence" value="ECO:0007669"/>
    <property type="project" value="InterPro"/>
</dbReference>
<dbReference type="EMBL" id="SJTH01000086">
    <property type="protein sequence ID" value="TCJ01058.1"/>
    <property type="molecule type" value="Genomic_DNA"/>
</dbReference>
<dbReference type="SUPFAM" id="SSF88659">
    <property type="entry name" value="Sigma3 and sigma4 domains of RNA polymerase sigma factors"/>
    <property type="match status" value="1"/>
</dbReference>
<dbReference type="InterPro" id="IPR014284">
    <property type="entry name" value="RNA_pol_sigma-70_dom"/>
</dbReference>
<feature type="domain" description="RNA polymerase sigma-70 region 2" evidence="1">
    <location>
        <begin position="6"/>
        <end position="72"/>
    </location>
</feature>
<evidence type="ECO:0000313" key="2">
    <source>
        <dbReference type="EMBL" id="TCJ01058.1"/>
    </source>
</evidence>
<comment type="caution">
    <text evidence="2">The sequence shown here is derived from an EMBL/GenBank/DDBJ whole genome shotgun (WGS) entry which is preliminary data.</text>
</comment>
<dbReference type="AlphaFoldDB" id="A0A4R1AMU6"/>
<dbReference type="RefSeq" id="WP_131239383.1">
    <property type="nucleotide sequence ID" value="NZ_SJTH01000086.1"/>
</dbReference>
<dbReference type="Gene3D" id="1.10.1740.10">
    <property type="match status" value="1"/>
</dbReference>
<protein>
    <submittedName>
        <fullName evidence="2">Sigma-70 family RNA polymerase sigma factor</fullName>
    </submittedName>
</protein>
<dbReference type="InterPro" id="IPR007627">
    <property type="entry name" value="RNA_pol_sigma70_r2"/>
</dbReference>
<gene>
    <name evidence="2" type="ORF">E0Y62_25920</name>
</gene>
<organism evidence="2 3">
    <name type="scientific">Cytobacillus praedii</name>
    <dbReference type="NCBI Taxonomy" id="1742358"/>
    <lineage>
        <taxon>Bacteria</taxon>
        <taxon>Bacillati</taxon>
        <taxon>Bacillota</taxon>
        <taxon>Bacilli</taxon>
        <taxon>Bacillales</taxon>
        <taxon>Bacillaceae</taxon>
        <taxon>Cytobacillus</taxon>
    </lineage>
</organism>
<dbReference type="NCBIfam" id="TIGR02937">
    <property type="entry name" value="sigma70-ECF"/>
    <property type="match status" value="1"/>
</dbReference>
<reference evidence="2 3" key="1">
    <citation type="submission" date="2019-03" db="EMBL/GenBank/DDBJ databases">
        <authorList>
            <person name="Jensen L."/>
            <person name="Storgaard J."/>
            <person name="Sulaj E."/>
            <person name="Schramm A."/>
            <person name="Marshall I.P.G."/>
        </authorList>
    </citation>
    <scope>NUCLEOTIDE SEQUENCE [LARGE SCALE GENOMIC DNA]</scope>
    <source>
        <strain evidence="2 3">2017H2G3</strain>
    </source>
</reference>
<dbReference type="GO" id="GO:0003700">
    <property type="term" value="F:DNA-binding transcription factor activity"/>
    <property type="evidence" value="ECO:0007669"/>
    <property type="project" value="InterPro"/>
</dbReference>
<keyword evidence="3" id="KW-1185">Reference proteome</keyword>
<dbReference type="Pfam" id="PF04542">
    <property type="entry name" value="Sigma70_r2"/>
    <property type="match status" value="1"/>
</dbReference>
<name>A0A4R1AMU6_9BACI</name>
<sequence>MSPEELFEQYKHLPTRTVYRLYRNNPKMVADIHRIEVSDLIQYANTGYWIACKTYDETRNVKFQSFAISNIRWHLNKQLVKDCHFKRTKYDDDKVLVDILSMEQHTSKEKNRDYHDVIGSNINVEEKVFGQIAHEFITSQLTNTQKEIIKLRNIGMTFNEIGEMIGIKGKKAFDLIVKARKQVEYIREVESV</sequence>
<evidence type="ECO:0000313" key="3">
    <source>
        <dbReference type="Proteomes" id="UP000293846"/>
    </source>
</evidence>
<accession>A0A4R1AMU6</accession>